<evidence type="ECO:0000313" key="1">
    <source>
        <dbReference type="EMBL" id="MCE2593546.1"/>
    </source>
</evidence>
<evidence type="ECO:0000313" key="2">
    <source>
        <dbReference type="Proteomes" id="UP001201273"/>
    </source>
</evidence>
<dbReference type="Gene3D" id="1.10.10.1130">
    <property type="entry name" value="Uncharacterised protein PF10982, DUF2789"/>
    <property type="match status" value="1"/>
</dbReference>
<reference evidence="1 2" key="1">
    <citation type="journal article" date="2022" name="Environ. Microbiol. Rep.">
        <title>Eco-phylogenetic analyses reveal divergent evolution of vitamin B12 metabolism in the marine bacterial family 'Psychromonadaceae'.</title>
        <authorList>
            <person name="Jin X."/>
            <person name="Yang Y."/>
            <person name="Cao H."/>
            <person name="Gao B."/>
            <person name="Zhao Z."/>
        </authorList>
    </citation>
    <scope>NUCLEOTIDE SEQUENCE [LARGE SCALE GENOMIC DNA]</scope>
    <source>
        <strain evidence="1 2">MKS20</strain>
    </source>
</reference>
<proteinExistence type="predicted"/>
<dbReference type="Pfam" id="PF10982">
    <property type="entry name" value="DUF2789"/>
    <property type="match status" value="1"/>
</dbReference>
<comment type="caution">
    <text evidence="1">The sequence shown here is derived from an EMBL/GenBank/DDBJ whole genome shotgun (WGS) entry which is preliminary data.</text>
</comment>
<name>A0ABS8W7Q0_9GAMM</name>
<accession>A0ABS8W7Q0</accession>
<dbReference type="RefSeq" id="WP_233051152.1">
    <property type="nucleotide sequence ID" value="NZ_JAIMJA010000002.1"/>
</dbReference>
<sequence>MDYSAHNVSSLFAQLGLKNDEVSIQRFTHQHKLDNMTLLADAPFWNKTQAEFLREQIWQDSDWAEVIDQLDLMLRR</sequence>
<dbReference type="InterPro" id="IPR021250">
    <property type="entry name" value="DUF2789"/>
</dbReference>
<keyword evidence="2" id="KW-1185">Reference proteome</keyword>
<dbReference type="InterPro" id="IPR038086">
    <property type="entry name" value="DUF2789_sf"/>
</dbReference>
<gene>
    <name evidence="1" type="ORF">K6Y31_01785</name>
</gene>
<dbReference type="EMBL" id="JAIMJA010000002">
    <property type="protein sequence ID" value="MCE2593546.1"/>
    <property type="molecule type" value="Genomic_DNA"/>
</dbReference>
<protein>
    <submittedName>
        <fullName evidence="1">DUF2789 domain-containing protein</fullName>
    </submittedName>
</protein>
<organism evidence="1 2">
    <name type="scientific">Motilimonas cestriensis</name>
    <dbReference type="NCBI Taxonomy" id="2742685"/>
    <lineage>
        <taxon>Bacteria</taxon>
        <taxon>Pseudomonadati</taxon>
        <taxon>Pseudomonadota</taxon>
        <taxon>Gammaproteobacteria</taxon>
        <taxon>Alteromonadales</taxon>
        <taxon>Alteromonadales genera incertae sedis</taxon>
        <taxon>Motilimonas</taxon>
    </lineage>
</organism>
<dbReference type="Proteomes" id="UP001201273">
    <property type="component" value="Unassembled WGS sequence"/>
</dbReference>